<dbReference type="EMBL" id="OW240916">
    <property type="protein sequence ID" value="CAH2296756.1"/>
    <property type="molecule type" value="Genomic_DNA"/>
</dbReference>
<accession>A0AAD1SGH3</accession>
<keyword evidence="1" id="KW-0812">Transmembrane</keyword>
<name>A0AAD1SGH3_PELCU</name>
<proteinExistence type="predicted"/>
<evidence type="ECO:0000313" key="2">
    <source>
        <dbReference type="EMBL" id="CAH2296756.1"/>
    </source>
</evidence>
<evidence type="ECO:0000256" key="1">
    <source>
        <dbReference type="SAM" id="Phobius"/>
    </source>
</evidence>
<organism evidence="2 3">
    <name type="scientific">Pelobates cultripes</name>
    <name type="common">Western spadefoot toad</name>
    <dbReference type="NCBI Taxonomy" id="61616"/>
    <lineage>
        <taxon>Eukaryota</taxon>
        <taxon>Metazoa</taxon>
        <taxon>Chordata</taxon>
        <taxon>Craniata</taxon>
        <taxon>Vertebrata</taxon>
        <taxon>Euteleostomi</taxon>
        <taxon>Amphibia</taxon>
        <taxon>Batrachia</taxon>
        <taxon>Anura</taxon>
        <taxon>Pelobatoidea</taxon>
        <taxon>Pelobatidae</taxon>
        <taxon>Pelobates</taxon>
    </lineage>
</organism>
<reference evidence="2" key="1">
    <citation type="submission" date="2022-03" db="EMBL/GenBank/DDBJ databases">
        <authorList>
            <person name="Alioto T."/>
            <person name="Alioto T."/>
            <person name="Gomez Garrido J."/>
        </authorList>
    </citation>
    <scope>NUCLEOTIDE SEQUENCE</scope>
</reference>
<protein>
    <submittedName>
        <fullName evidence="2">Uncharacterized protein</fullName>
    </submittedName>
</protein>
<keyword evidence="1" id="KW-1133">Transmembrane helix</keyword>
<keyword evidence="3" id="KW-1185">Reference proteome</keyword>
<keyword evidence="1" id="KW-0472">Membrane</keyword>
<feature type="transmembrane region" description="Helical" evidence="1">
    <location>
        <begin position="75"/>
        <end position="102"/>
    </location>
</feature>
<sequence length="103" mass="11415">PPFRYLLVRGTLLSPALRCPESDRHGWFILSGFSFSTGPFAAVSPSGVAPVQPTDPEALAYLRPSVWLSRQCPCLAVITLCYHAICIQVYFTFMYTLLFGLLS</sequence>
<gene>
    <name evidence="2" type="ORF">PECUL_23A010442</name>
</gene>
<feature type="non-terminal residue" evidence="2">
    <location>
        <position position="1"/>
    </location>
</feature>
<evidence type="ECO:0000313" key="3">
    <source>
        <dbReference type="Proteomes" id="UP001295444"/>
    </source>
</evidence>
<dbReference type="AlphaFoldDB" id="A0AAD1SGH3"/>
<dbReference type="Proteomes" id="UP001295444">
    <property type="component" value="Chromosome 05"/>
</dbReference>